<dbReference type="OrthoDB" id="25381at10239"/>
<keyword evidence="2" id="KW-1185">Reference proteome</keyword>
<dbReference type="RefSeq" id="YP_009302048.1">
    <property type="nucleotide sequence ID" value="NC_031241.1"/>
</dbReference>
<reference evidence="1" key="1">
    <citation type="submission" date="2016-01" db="EMBL/GenBank/DDBJ databases">
        <title>A eukaryotic-like serine/threonine kinase protects bacteria against viruses.</title>
        <authorList>
            <person name="Depardieu F."/>
            <person name="Didier J.-P."/>
            <person name="Bernheim A."/>
            <person name="Sherlock A."/>
            <person name="Molina H."/>
            <person name="Duclos B."/>
            <person name="Bikard D."/>
        </authorList>
    </citation>
    <scope>NUCLEOTIDE SEQUENCE [LARGE SCALE GENOMIC DNA]</scope>
</reference>
<accession>A0A141VTP9</accession>
<evidence type="ECO:0000313" key="2">
    <source>
        <dbReference type="Proteomes" id="UP000202699"/>
    </source>
</evidence>
<organism evidence="1 2">
    <name type="scientific">Staphylococcus phage CNPx</name>
    <dbReference type="NCBI Taxonomy" id="1792269"/>
    <lineage>
        <taxon>Viruses</taxon>
        <taxon>Duplodnaviria</taxon>
        <taxon>Heunggongvirae</taxon>
        <taxon>Uroviricota</taxon>
        <taxon>Caudoviricetes</taxon>
        <taxon>Rockefellervirus</taxon>
        <taxon>Rockefellervirus CNPx</taxon>
    </lineage>
</organism>
<name>A0A141VTP9_9CAUD</name>
<dbReference type="KEGG" id="vg:29122895"/>
<evidence type="ECO:0008006" key="3">
    <source>
        <dbReference type="Google" id="ProtNLM"/>
    </source>
</evidence>
<proteinExistence type="predicted"/>
<dbReference type="Proteomes" id="UP000202699">
    <property type="component" value="Segment"/>
</dbReference>
<dbReference type="EMBL" id="KU598975">
    <property type="protein sequence ID" value="AMM44592.1"/>
    <property type="molecule type" value="Genomic_DNA"/>
</dbReference>
<sequence>MKIINNNFTFHKGKNWINLSGLPRKKTKRGEQIIWKNSIGYNVNYFFEGISGDIKILDSYRKNDERYLKVEVKNETYEIRSSNFKNCEIKKIVTDGYKHNLGFIINGCKVIGKRLNPRSKEREYKMLCLNTNLTFYRRESRIDVGAPSPYISGKYVYEGNWLYNEKNVLPFLKDVNDAKKYTKFSRREINCVCPNCKTEKTTPVNNLVQQGFFCHVCSTNISYPEKLMIALLNENSVVFEYQKIFQDLKPKRFDFYLPEYNLVIETHGKQHYKENEIWYRKSKESDVVKMSYCKKKNIKYVEVDCSLSDYNFIMNNINKTELKHVLKLYDKENIIKRIKELEQIKDVDEIIKLYKNGRNLTYISRNVGLTKWKIEGLLKRLGYIAR</sequence>
<dbReference type="GeneID" id="29122895"/>
<protein>
    <recommendedName>
        <fullName evidence="3">Homing endonuclease</fullName>
    </recommendedName>
</protein>
<evidence type="ECO:0000313" key="1">
    <source>
        <dbReference type="EMBL" id="AMM44592.1"/>
    </source>
</evidence>